<dbReference type="PROSITE" id="PS50893">
    <property type="entry name" value="ABC_TRANSPORTER_2"/>
    <property type="match status" value="1"/>
</dbReference>
<evidence type="ECO:0000313" key="4">
    <source>
        <dbReference type="EMBL" id="QRG05723.1"/>
    </source>
</evidence>
<dbReference type="AlphaFoldDB" id="A0A974SIV0"/>
<dbReference type="InterPro" id="IPR003593">
    <property type="entry name" value="AAA+_ATPase"/>
</dbReference>
<dbReference type="CDD" id="cd03216">
    <property type="entry name" value="ABC_Carb_Monos_I"/>
    <property type="match status" value="1"/>
</dbReference>
<proteinExistence type="predicted"/>
<evidence type="ECO:0000256" key="2">
    <source>
        <dbReference type="ARBA" id="ARBA00022840"/>
    </source>
</evidence>
<dbReference type="InterPro" id="IPR050107">
    <property type="entry name" value="ABC_carbohydrate_import_ATPase"/>
</dbReference>
<dbReference type="GO" id="GO:0016887">
    <property type="term" value="F:ATP hydrolysis activity"/>
    <property type="evidence" value="ECO:0007669"/>
    <property type="project" value="InterPro"/>
</dbReference>
<dbReference type="EMBL" id="CP063362">
    <property type="protein sequence ID" value="QRG05723.1"/>
    <property type="molecule type" value="Genomic_DNA"/>
</dbReference>
<feature type="domain" description="ABC transporter" evidence="3">
    <location>
        <begin position="2"/>
        <end position="229"/>
    </location>
</feature>
<dbReference type="Proteomes" id="UP000596427">
    <property type="component" value="Chromosome"/>
</dbReference>
<gene>
    <name evidence="4" type="ORF">EZH22_22170</name>
</gene>
<dbReference type="InterPro" id="IPR027417">
    <property type="entry name" value="P-loop_NTPase"/>
</dbReference>
<evidence type="ECO:0000256" key="1">
    <source>
        <dbReference type="ARBA" id="ARBA00022741"/>
    </source>
</evidence>
<reference evidence="4 5" key="1">
    <citation type="submission" date="2020-10" db="EMBL/GenBank/DDBJ databases">
        <title>Degradation of 1,4-Dioxane by Xanthobacter sp. YN2, via a Novel Group-2 Soluble Di-Iron Monooxygenase.</title>
        <authorList>
            <person name="Ma F."/>
            <person name="Wang Y."/>
            <person name="Yang J."/>
            <person name="Guo H."/>
            <person name="Su D."/>
            <person name="Yu L."/>
        </authorList>
    </citation>
    <scope>NUCLEOTIDE SEQUENCE [LARGE SCALE GENOMIC DNA]</scope>
    <source>
        <strain evidence="4 5">YN2</strain>
    </source>
</reference>
<sequence>MLEMRGIEKRYGAVRANRGIDLVVPDGTIVGLLGENGSGKSSLMKVLFGIVAADAGAITFKGRALKQHGPAQAIAAGLGMIHQHFTLVDAMSVTENVMLAWDRAGWWLRPKDIAREIRTTSAAFGLGIDPDARVADLPHGQRQRVEIMKAILAGAELLILDEPTSNLSPPEVAGLMEVMRKLKARGHSIIFISHKLDEVLEICDEVVVLRDGAVAGRCPTGAPPRPPSPT</sequence>
<dbReference type="PANTHER" id="PTHR43790:SF4">
    <property type="entry name" value="GUANOSINE IMPORT ATP-BINDING PROTEIN NUPO"/>
    <property type="match status" value="1"/>
</dbReference>
<dbReference type="GO" id="GO:0005524">
    <property type="term" value="F:ATP binding"/>
    <property type="evidence" value="ECO:0007669"/>
    <property type="project" value="UniProtKB-KW"/>
</dbReference>
<dbReference type="Pfam" id="PF00005">
    <property type="entry name" value="ABC_tran"/>
    <property type="match status" value="1"/>
</dbReference>
<keyword evidence="5" id="KW-1185">Reference proteome</keyword>
<dbReference type="PANTHER" id="PTHR43790">
    <property type="entry name" value="CARBOHYDRATE TRANSPORT ATP-BINDING PROTEIN MG119-RELATED"/>
    <property type="match status" value="1"/>
</dbReference>
<dbReference type="SMART" id="SM00382">
    <property type="entry name" value="AAA"/>
    <property type="match status" value="1"/>
</dbReference>
<evidence type="ECO:0000259" key="3">
    <source>
        <dbReference type="PROSITE" id="PS50893"/>
    </source>
</evidence>
<dbReference type="KEGG" id="xdi:EZH22_22170"/>
<organism evidence="4 5">
    <name type="scientific">Xanthobacter dioxanivorans</name>
    <dbReference type="NCBI Taxonomy" id="2528964"/>
    <lineage>
        <taxon>Bacteria</taxon>
        <taxon>Pseudomonadati</taxon>
        <taxon>Pseudomonadota</taxon>
        <taxon>Alphaproteobacteria</taxon>
        <taxon>Hyphomicrobiales</taxon>
        <taxon>Xanthobacteraceae</taxon>
        <taxon>Xanthobacter</taxon>
    </lineage>
</organism>
<dbReference type="Gene3D" id="3.40.50.300">
    <property type="entry name" value="P-loop containing nucleotide triphosphate hydrolases"/>
    <property type="match status" value="1"/>
</dbReference>
<protein>
    <submittedName>
        <fullName evidence="4">ATP-binding cassette domain-containing protein</fullName>
    </submittedName>
</protein>
<dbReference type="SUPFAM" id="SSF52540">
    <property type="entry name" value="P-loop containing nucleoside triphosphate hydrolases"/>
    <property type="match status" value="1"/>
</dbReference>
<name>A0A974SIV0_9HYPH</name>
<evidence type="ECO:0000313" key="5">
    <source>
        <dbReference type="Proteomes" id="UP000596427"/>
    </source>
</evidence>
<dbReference type="RefSeq" id="WP_203192594.1">
    <property type="nucleotide sequence ID" value="NZ_CP063362.1"/>
</dbReference>
<keyword evidence="2 4" id="KW-0067">ATP-binding</keyword>
<dbReference type="InterPro" id="IPR003439">
    <property type="entry name" value="ABC_transporter-like_ATP-bd"/>
</dbReference>
<keyword evidence="1" id="KW-0547">Nucleotide-binding</keyword>
<accession>A0A974SIV0</accession>